<evidence type="ECO:0000259" key="1">
    <source>
        <dbReference type="Pfam" id="PF12680"/>
    </source>
</evidence>
<dbReference type="RefSeq" id="WP_136536996.1">
    <property type="nucleotide sequence ID" value="NZ_STGY01000076.1"/>
</dbReference>
<sequence>MTESSTTAKVARQYYEAMSSGDIPTATGLFAADIKWHQPGGHRFAGLKDGPAPVGEMIGGQMALTAGTFKLEFTGGPMVNGDLAAFPVHFSGEREGASMSMDGIDVLRVEGGKIAEMWLFSADQDAEDAFWGQA</sequence>
<dbReference type="AlphaFoldDB" id="A0A4S8PYM7"/>
<dbReference type="InterPro" id="IPR032710">
    <property type="entry name" value="NTF2-like_dom_sf"/>
</dbReference>
<evidence type="ECO:0000313" key="3">
    <source>
        <dbReference type="Proteomes" id="UP000308760"/>
    </source>
</evidence>
<dbReference type="EMBL" id="STGY01000076">
    <property type="protein sequence ID" value="THV35225.1"/>
    <property type="molecule type" value="Genomic_DNA"/>
</dbReference>
<gene>
    <name evidence="2" type="ORF">FAB82_23460</name>
</gene>
<accession>A0A4S8PYM7</accession>
<proteinExistence type="predicted"/>
<name>A0A4S8PYM7_9ACTN</name>
<comment type="caution">
    <text evidence="2">The sequence shown here is derived from an EMBL/GenBank/DDBJ whole genome shotgun (WGS) entry which is preliminary data.</text>
</comment>
<organism evidence="2 3">
    <name type="scientific">Glycomyces buryatensis</name>
    <dbReference type="NCBI Taxonomy" id="2570927"/>
    <lineage>
        <taxon>Bacteria</taxon>
        <taxon>Bacillati</taxon>
        <taxon>Actinomycetota</taxon>
        <taxon>Actinomycetes</taxon>
        <taxon>Glycomycetales</taxon>
        <taxon>Glycomycetaceae</taxon>
        <taxon>Glycomyces</taxon>
    </lineage>
</organism>
<dbReference type="Proteomes" id="UP000308760">
    <property type="component" value="Unassembled WGS sequence"/>
</dbReference>
<reference evidence="3" key="1">
    <citation type="submission" date="2019-04" db="EMBL/GenBank/DDBJ databases">
        <title>Nocardioides xinjiangensis sp. nov.</title>
        <authorList>
            <person name="Liu S."/>
        </authorList>
    </citation>
    <scope>NUCLEOTIDE SEQUENCE [LARGE SCALE GENOMIC DNA]</scope>
    <source>
        <strain evidence="3">18</strain>
    </source>
</reference>
<dbReference type="OrthoDB" id="8375282at2"/>
<feature type="domain" description="SnoaL-like" evidence="1">
    <location>
        <begin position="11"/>
        <end position="117"/>
    </location>
</feature>
<dbReference type="InterPro" id="IPR037401">
    <property type="entry name" value="SnoaL-like"/>
</dbReference>
<dbReference type="Pfam" id="PF12680">
    <property type="entry name" value="SnoaL_2"/>
    <property type="match status" value="1"/>
</dbReference>
<evidence type="ECO:0000313" key="2">
    <source>
        <dbReference type="EMBL" id="THV35225.1"/>
    </source>
</evidence>
<dbReference type="SUPFAM" id="SSF54427">
    <property type="entry name" value="NTF2-like"/>
    <property type="match status" value="1"/>
</dbReference>
<keyword evidence="3" id="KW-1185">Reference proteome</keyword>
<dbReference type="Gene3D" id="3.10.450.50">
    <property type="match status" value="1"/>
</dbReference>
<protein>
    <submittedName>
        <fullName evidence="2">Nuclear transport factor 2 family protein</fullName>
    </submittedName>
</protein>
<reference evidence="2 3" key="2">
    <citation type="submission" date="2019-05" db="EMBL/GenBank/DDBJ databases">
        <title>Glycomyces buryatensis sp. nov.</title>
        <authorList>
            <person name="Nikitina E."/>
        </authorList>
    </citation>
    <scope>NUCLEOTIDE SEQUENCE [LARGE SCALE GENOMIC DNA]</scope>
    <source>
        <strain evidence="2 3">18</strain>
    </source>
</reference>